<organism evidence="2">
    <name type="scientific">Thermogemmatispora argillosa</name>
    <dbReference type="NCBI Taxonomy" id="2045280"/>
    <lineage>
        <taxon>Bacteria</taxon>
        <taxon>Bacillati</taxon>
        <taxon>Chloroflexota</taxon>
        <taxon>Ktedonobacteria</taxon>
        <taxon>Thermogemmatisporales</taxon>
        <taxon>Thermogemmatisporaceae</taxon>
        <taxon>Thermogemmatispora</taxon>
    </lineage>
</organism>
<dbReference type="EMBL" id="AP019377">
    <property type="protein sequence ID" value="BBH92053.1"/>
    <property type="molecule type" value="Genomic_DNA"/>
</dbReference>
<feature type="region of interest" description="Disordered" evidence="1">
    <location>
        <begin position="126"/>
        <end position="146"/>
    </location>
</feature>
<name>A0A455SUF1_9CHLR</name>
<sequence>MTLPWSEYDPVPSPITLSNLLTSLLSLLTKEECVRLYGRLSLTLSIKAWPMTPESVTREACLKQAVPILLAYGFEQGWGTALAAVDELRRHHPVTKSMLLEQDRQALIRSWDHRIERVLQALEHEEAAQPVHQQDPVQPPEGATDQ</sequence>
<evidence type="ECO:0000313" key="2">
    <source>
        <dbReference type="EMBL" id="BBH92053.1"/>
    </source>
</evidence>
<proteinExistence type="predicted"/>
<reference evidence="2" key="1">
    <citation type="submission" date="2018-12" db="EMBL/GenBank/DDBJ databases">
        <title>Novel natural products biosynthetic potential of the class Ktedonobacteria.</title>
        <authorList>
            <person name="Zheng Y."/>
            <person name="Saitou A."/>
            <person name="Wang C.M."/>
            <person name="Toyoda A."/>
            <person name="Minakuchi Y."/>
            <person name="Sekiguchi Y."/>
            <person name="Ueda K."/>
            <person name="Takano H."/>
            <person name="Sakai Y."/>
            <person name="Yokota A."/>
            <person name="Yabe S."/>
        </authorList>
    </citation>
    <scope>NUCLEOTIDE SEQUENCE</scope>
    <source>
        <strain evidence="2">A3-2</strain>
    </source>
</reference>
<gene>
    <name evidence="2" type="ORF">KTA_02520</name>
</gene>
<accession>A0A455SUF1</accession>
<dbReference type="AlphaFoldDB" id="A0A455SUF1"/>
<evidence type="ECO:0000256" key="1">
    <source>
        <dbReference type="SAM" id="MobiDB-lite"/>
    </source>
</evidence>
<protein>
    <submittedName>
        <fullName evidence="2">Uncharacterized protein</fullName>
    </submittedName>
</protein>